<dbReference type="InterPro" id="IPR014284">
    <property type="entry name" value="RNA_pol_sigma-70_dom"/>
</dbReference>
<dbReference type="NCBIfam" id="TIGR02937">
    <property type="entry name" value="sigma70-ECF"/>
    <property type="match status" value="1"/>
</dbReference>
<accession>A0A7Y8GTL6</accession>
<dbReference type="InterPro" id="IPR000838">
    <property type="entry name" value="RNA_pol_sigma70_ECF_CS"/>
</dbReference>
<dbReference type="InterPro" id="IPR013325">
    <property type="entry name" value="RNA_pol_sigma_r2"/>
</dbReference>
<protein>
    <recommendedName>
        <fullName evidence="6">RNA polymerase sigma factor</fullName>
    </recommendedName>
</protein>
<dbReference type="InterPro" id="IPR013249">
    <property type="entry name" value="RNA_pol_sigma70_r4_t2"/>
</dbReference>
<evidence type="ECO:0000313" key="10">
    <source>
        <dbReference type="EMBL" id="NWF44629.1"/>
    </source>
</evidence>
<evidence type="ECO:0000256" key="7">
    <source>
        <dbReference type="SAM" id="MobiDB-lite"/>
    </source>
</evidence>
<dbReference type="GO" id="GO:0003677">
    <property type="term" value="F:DNA binding"/>
    <property type="evidence" value="ECO:0007669"/>
    <property type="project" value="UniProtKB-KW"/>
</dbReference>
<feature type="region of interest" description="Disordered" evidence="7">
    <location>
        <begin position="178"/>
        <end position="200"/>
    </location>
</feature>
<keyword evidence="2 6" id="KW-0805">Transcription regulation</keyword>
<gene>
    <name evidence="10" type="ORF">F3K02_05095</name>
</gene>
<dbReference type="Gene3D" id="1.10.1740.10">
    <property type="match status" value="1"/>
</dbReference>
<dbReference type="EMBL" id="VYGV01000006">
    <property type="protein sequence ID" value="NWF44629.1"/>
    <property type="molecule type" value="Genomic_DNA"/>
</dbReference>
<sequence>MKQLVSVWTRHEPELRGWLRARTPVASEAEDILQDSFIKALRQGDRFRGVEQPRAWLFEITRNTLIDRLRAHKPLAPMPPDWEEIPDEPAQLETVDALVACLPRVLSELDARDREAIELCDLQGLPQAEFARLKGLTLPAAKSRVQRARQRMRESMALGCQVSFDPGGRVADFVPRPALATATPDPTSAARASPIPCNTP</sequence>
<evidence type="ECO:0000259" key="9">
    <source>
        <dbReference type="Pfam" id="PF08281"/>
    </source>
</evidence>
<dbReference type="RefSeq" id="WP_177133983.1">
    <property type="nucleotide sequence ID" value="NZ_VYGV01000006.1"/>
</dbReference>
<dbReference type="GO" id="GO:0006352">
    <property type="term" value="P:DNA-templated transcription initiation"/>
    <property type="evidence" value="ECO:0007669"/>
    <property type="project" value="InterPro"/>
</dbReference>
<dbReference type="Pfam" id="PF04542">
    <property type="entry name" value="Sigma70_r2"/>
    <property type="match status" value="1"/>
</dbReference>
<evidence type="ECO:0000259" key="8">
    <source>
        <dbReference type="Pfam" id="PF04542"/>
    </source>
</evidence>
<dbReference type="Gene3D" id="1.10.10.10">
    <property type="entry name" value="Winged helix-like DNA-binding domain superfamily/Winged helix DNA-binding domain"/>
    <property type="match status" value="1"/>
</dbReference>
<evidence type="ECO:0000313" key="11">
    <source>
        <dbReference type="Proteomes" id="UP000545507"/>
    </source>
</evidence>
<dbReference type="Proteomes" id="UP000545507">
    <property type="component" value="Unassembled WGS sequence"/>
</dbReference>
<dbReference type="InterPro" id="IPR007627">
    <property type="entry name" value="RNA_pol_sigma70_r2"/>
</dbReference>
<reference evidence="10 11" key="1">
    <citation type="submission" date="2019-09" db="EMBL/GenBank/DDBJ databases">
        <title>Hydrogenophaga aromatica sp. nov., isolated from a para-xylene-degrading enrichment culture.</title>
        <authorList>
            <person name="Tancsics A."/>
            <person name="Banerjee S."/>
        </authorList>
    </citation>
    <scope>NUCLEOTIDE SEQUENCE [LARGE SCALE GENOMIC DNA]</scope>
    <source>
        <strain evidence="10 11">D2P1</strain>
    </source>
</reference>
<dbReference type="PANTHER" id="PTHR43133:SF8">
    <property type="entry name" value="RNA POLYMERASE SIGMA FACTOR HI_1459-RELATED"/>
    <property type="match status" value="1"/>
</dbReference>
<evidence type="ECO:0000256" key="3">
    <source>
        <dbReference type="ARBA" id="ARBA00023082"/>
    </source>
</evidence>
<dbReference type="InterPro" id="IPR039425">
    <property type="entry name" value="RNA_pol_sigma-70-like"/>
</dbReference>
<dbReference type="PROSITE" id="PS01063">
    <property type="entry name" value="SIGMA70_ECF"/>
    <property type="match status" value="1"/>
</dbReference>
<name>A0A7Y8GTL6_9BURK</name>
<evidence type="ECO:0000256" key="1">
    <source>
        <dbReference type="ARBA" id="ARBA00010641"/>
    </source>
</evidence>
<dbReference type="InterPro" id="IPR013324">
    <property type="entry name" value="RNA_pol_sigma_r3/r4-like"/>
</dbReference>
<dbReference type="SUPFAM" id="SSF88946">
    <property type="entry name" value="Sigma2 domain of RNA polymerase sigma factors"/>
    <property type="match status" value="1"/>
</dbReference>
<dbReference type="AlphaFoldDB" id="A0A7Y8GTL6"/>
<dbReference type="InterPro" id="IPR036388">
    <property type="entry name" value="WH-like_DNA-bd_sf"/>
</dbReference>
<evidence type="ECO:0000256" key="2">
    <source>
        <dbReference type="ARBA" id="ARBA00023015"/>
    </source>
</evidence>
<evidence type="ECO:0000256" key="4">
    <source>
        <dbReference type="ARBA" id="ARBA00023125"/>
    </source>
</evidence>
<proteinExistence type="inferred from homology"/>
<feature type="domain" description="RNA polymerase sigma factor 70 region 4 type 2" evidence="9">
    <location>
        <begin position="101"/>
        <end position="152"/>
    </location>
</feature>
<keyword evidence="5 6" id="KW-0804">Transcription</keyword>
<organism evidence="10 11">
    <name type="scientific">Hydrogenophaga aromaticivorans</name>
    <dbReference type="NCBI Taxonomy" id="2610898"/>
    <lineage>
        <taxon>Bacteria</taxon>
        <taxon>Pseudomonadati</taxon>
        <taxon>Pseudomonadota</taxon>
        <taxon>Betaproteobacteria</taxon>
        <taxon>Burkholderiales</taxon>
        <taxon>Comamonadaceae</taxon>
        <taxon>Hydrogenophaga</taxon>
    </lineage>
</organism>
<dbReference type="CDD" id="cd06171">
    <property type="entry name" value="Sigma70_r4"/>
    <property type="match status" value="1"/>
</dbReference>
<feature type="domain" description="RNA polymerase sigma-70 region 2" evidence="8">
    <location>
        <begin position="9"/>
        <end position="73"/>
    </location>
</feature>
<comment type="caution">
    <text evidence="10">The sequence shown here is derived from an EMBL/GenBank/DDBJ whole genome shotgun (WGS) entry which is preliminary data.</text>
</comment>
<keyword evidence="3 6" id="KW-0731">Sigma factor</keyword>
<dbReference type="SUPFAM" id="SSF88659">
    <property type="entry name" value="Sigma3 and sigma4 domains of RNA polymerase sigma factors"/>
    <property type="match status" value="1"/>
</dbReference>
<evidence type="ECO:0000256" key="6">
    <source>
        <dbReference type="RuleBase" id="RU000716"/>
    </source>
</evidence>
<keyword evidence="4 6" id="KW-0238">DNA-binding</keyword>
<evidence type="ECO:0000256" key="5">
    <source>
        <dbReference type="ARBA" id="ARBA00023163"/>
    </source>
</evidence>
<dbReference type="PANTHER" id="PTHR43133">
    <property type="entry name" value="RNA POLYMERASE ECF-TYPE SIGMA FACTO"/>
    <property type="match status" value="1"/>
</dbReference>
<comment type="similarity">
    <text evidence="1 6">Belongs to the sigma-70 factor family. ECF subfamily.</text>
</comment>
<dbReference type="Pfam" id="PF08281">
    <property type="entry name" value="Sigma70_r4_2"/>
    <property type="match status" value="1"/>
</dbReference>
<keyword evidence="11" id="KW-1185">Reference proteome</keyword>
<dbReference type="GO" id="GO:0016987">
    <property type="term" value="F:sigma factor activity"/>
    <property type="evidence" value="ECO:0007669"/>
    <property type="project" value="UniProtKB-KW"/>
</dbReference>